<dbReference type="InterPro" id="IPR000857">
    <property type="entry name" value="MyTH4_dom"/>
</dbReference>
<dbReference type="InterPro" id="IPR038185">
    <property type="entry name" value="MyTH4_dom_sf"/>
</dbReference>
<dbReference type="EMBL" id="ATAM02000002">
    <property type="protein sequence ID" value="KAL0253713.1"/>
    <property type="molecule type" value="Genomic_DNA"/>
</dbReference>
<dbReference type="Pfam" id="PF00620">
    <property type="entry name" value="RhoGAP"/>
    <property type="match status" value="1"/>
</dbReference>
<dbReference type="Proteomes" id="UP000054399">
    <property type="component" value="Unassembled WGS sequence"/>
</dbReference>
<gene>
    <name evidence="4" type="ORF">I308_101089</name>
</gene>
<sequence>MGRSISVETLGQDGRKQRPPKKPRQTMLAVSTGALRKDVPLEPIFVEQPGSVKTKRLSAGRHSRLPPDISSQIRAFQTDDISQKYFAIRRAGMFRTKVPVSRIMEWQRQSTTAPLLVLSKRLPKDAVTCFKVIQHVMGEGDRPVESAKPSHTGPSALPELLFKGKRNEDDAPKRVAAAGDGLADGSGPRGEKMIMLEEIRWMVQLSDSVVLGFQLFCVFVNSFGPSKHFETFVKNFLEKHLNGQTDGIGIMAKYCMTKIETFSAMGRRAKRLTVGEIEHASDAAFYPSVYGESLVRIMDLQKTLYPQLKIPVILTFLADGILALGGTRSEGIFRIPGDGDGIDDPHVAASLFKLWLRELEEPLIPTALYNDALIASKDYAQVVEIVQKLPVYNRRVLVFVVGFVQIFMQEKVVEKTKMGPMNLALVLAPSILRTTADSLVTVFTNSSCESKFMQQLLENMKPGEIDPDYVPVHGVAVG</sequence>
<dbReference type="PROSITE" id="PS51016">
    <property type="entry name" value="MYTH4"/>
    <property type="match status" value="1"/>
</dbReference>
<dbReference type="SMART" id="SM00324">
    <property type="entry name" value="RhoGAP"/>
    <property type="match status" value="1"/>
</dbReference>
<reference evidence="4" key="1">
    <citation type="submission" date="2015-01" db="EMBL/GenBank/DDBJ databases">
        <authorList>
            <consortium name="The Broad Institute Genomics Platform"/>
            <person name="Cuomo C."/>
            <person name="Litvintseva A."/>
            <person name="Chen Y."/>
            <person name="Heitman J."/>
            <person name="Sun S."/>
            <person name="Springer D."/>
            <person name="Dromer F."/>
            <person name="Young S."/>
            <person name="Zeng Q."/>
            <person name="Gargeya S."/>
            <person name="Abouelleil A."/>
            <person name="Alvarado L."/>
            <person name="Chapman S.B."/>
            <person name="Gainer-Dewar J."/>
            <person name="Goldberg J."/>
            <person name="Griggs A."/>
            <person name="Gujja S."/>
            <person name="Hansen M."/>
            <person name="Howarth C."/>
            <person name="Imamovic A."/>
            <person name="Larimer J."/>
            <person name="Murphy C."/>
            <person name="Naylor J."/>
            <person name="Pearson M."/>
            <person name="Priest M."/>
            <person name="Roberts A."/>
            <person name="Saif S."/>
            <person name="Shea T."/>
            <person name="Sykes S."/>
            <person name="Wortman J."/>
            <person name="Nusbaum C."/>
            <person name="Birren B."/>
        </authorList>
    </citation>
    <scope>NUCLEOTIDE SEQUENCE</scope>
    <source>
        <strain evidence="4">IND107</strain>
    </source>
</reference>
<evidence type="ECO:0000259" key="2">
    <source>
        <dbReference type="PROSITE" id="PS50238"/>
    </source>
</evidence>
<evidence type="ECO:0008006" key="6">
    <source>
        <dbReference type="Google" id="ProtNLM"/>
    </source>
</evidence>
<dbReference type="PROSITE" id="PS50238">
    <property type="entry name" value="RHOGAP"/>
    <property type="match status" value="1"/>
</dbReference>
<feature type="domain" description="Rho-GAP" evidence="2">
    <location>
        <begin position="298"/>
        <end position="464"/>
    </location>
</feature>
<proteinExistence type="predicted"/>
<keyword evidence="5" id="KW-1185">Reference proteome</keyword>
<dbReference type="Gene3D" id="1.25.40.530">
    <property type="entry name" value="MyTH4 domain"/>
    <property type="match status" value="1"/>
</dbReference>
<evidence type="ECO:0000313" key="4">
    <source>
        <dbReference type="EMBL" id="KAL0253713.1"/>
    </source>
</evidence>
<dbReference type="InterPro" id="IPR000198">
    <property type="entry name" value="RhoGAP_dom"/>
</dbReference>
<feature type="domain" description="MyTH4" evidence="3">
    <location>
        <begin position="106"/>
        <end position="281"/>
    </location>
</feature>
<evidence type="ECO:0000259" key="3">
    <source>
        <dbReference type="PROSITE" id="PS51016"/>
    </source>
</evidence>
<protein>
    <recommendedName>
        <fullName evidence="6">Rho-GAP domain-containing protein</fullName>
    </recommendedName>
</protein>
<name>A0ABR3BZ95_9TREE</name>
<organism evidence="4 5">
    <name type="scientific">Cryptococcus tetragattii IND107</name>
    <dbReference type="NCBI Taxonomy" id="1296105"/>
    <lineage>
        <taxon>Eukaryota</taxon>
        <taxon>Fungi</taxon>
        <taxon>Dikarya</taxon>
        <taxon>Basidiomycota</taxon>
        <taxon>Agaricomycotina</taxon>
        <taxon>Tremellomycetes</taxon>
        <taxon>Tremellales</taxon>
        <taxon>Cryptococcaceae</taxon>
        <taxon>Cryptococcus</taxon>
        <taxon>Cryptococcus gattii species complex</taxon>
    </lineage>
</organism>
<feature type="region of interest" description="Disordered" evidence="1">
    <location>
        <begin position="1"/>
        <end position="27"/>
    </location>
</feature>
<evidence type="ECO:0000313" key="5">
    <source>
        <dbReference type="Proteomes" id="UP000054399"/>
    </source>
</evidence>
<evidence type="ECO:0000256" key="1">
    <source>
        <dbReference type="SAM" id="MobiDB-lite"/>
    </source>
</evidence>
<dbReference type="Gene3D" id="1.10.555.10">
    <property type="entry name" value="Rho GTPase activation protein"/>
    <property type="match status" value="1"/>
</dbReference>
<dbReference type="Pfam" id="PF00784">
    <property type="entry name" value="MyTH4"/>
    <property type="match status" value="1"/>
</dbReference>
<dbReference type="GeneID" id="91987947"/>
<reference evidence="4" key="2">
    <citation type="submission" date="2024-01" db="EMBL/GenBank/DDBJ databases">
        <title>Comparative genomics of Cryptococcus and Kwoniella reveals pathogenesis evolution and contrasting modes of karyotype evolution via chromosome fusion or intercentromeric recombination.</title>
        <authorList>
            <person name="Coelho M.A."/>
            <person name="David-Palma M."/>
            <person name="Shea T."/>
            <person name="Bowers K."/>
            <person name="Mcginley-Smith S."/>
            <person name="Mohammad A.W."/>
            <person name="Gnirke A."/>
            <person name="Yurkov A.M."/>
            <person name="Nowrousian M."/>
            <person name="Sun S."/>
            <person name="Cuomo C.A."/>
            <person name="Heitman J."/>
        </authorList>
    </citation>
    <scope>NUCLEOTIDE SEQUENCE</scope>
    <source>
        <strain evidence="4">IND107</strain>
    </source>
</reference>
<comment type="caution">
    <text evidence="4">The sequence shown here is derived from an EMBL/GenBank/DDBJ whole genome shotgun (WGS) entry which is preliminary data.</text>
</comment>
<accession>A0ABR3BZ95</accession>
<dbReference type="PANTHER" id="PTHR45876:SF8">
    <property type="entry name" value="FI04035P"/>
    <property type="match status" value="1"/>
</dbReference>
<dbReference type="PANTHER" id="PTHR45876">
    <property type="entry name" value="FI04035P"/>
    <property type="match status" value="1"/>
</dbReference>
<dbReference type="InterPro" id="IPR008936">
    <property type="entry name" value="Rho_GTPase_activation_prot"/>
</dbReference>
<dbReference type="SUPFAM" id="SSF48350">
    <property type="entry name" value="GTPase activation domain, GAP"/>
    <property type="match status" value="1"/>
</dbReference>
<dbReference type="RefSeq" id="XP_066615934.1">
    <property type="nucleotide sequence ID" value="XM_066755648.1"/>
</dbReference>